<sequence length="126" mass="13531">MAHDTRVPGPDHPITVEPTASRVVVRVGGLVVADTTAALTLREADYGPVQYVPLADIEPSLLRRTQTSTYCPFKGTAAYYTIAVPGGDELTDAVWTYEEPYPAVAEIGSHAAFYPGRVEILVDGRA</sequence>
<evidence type="ECO:0000313" key="3">
    <source>
        <dbReference type="Proteomes" id="UP001356095"/>
    </source>
</evidence>
<name>A0ABU7K4M4_9ACTN</name>
<dbReference type="PANTHER" id="PTHR34310">
    <property type="entry name" value="DUF427 DOMAIN PROTEIN (AFU_ORTHOLOGUE AFUA_3G02220)"/>
    <property type="match status" value="1"/>
</dbReference>
<dbReference type="Proteomes" id="UP001356095">
    <property type="component" value="Unassembled WGS sequence"/>
</dbReference>
<protein>
    <submittedName>
        <fullName evidence="2">DUF427 domain-containing protein</fullName>
    </submittedName>
</protein>
<dbReference type="PANTHER" id="PTHR34310:SF8">
    <property type="entry name" value="CONSERVED PROTEIN"/>
    <property type="match status" value="1"/>
</dbReference>
<dbReference type="Gene3D" id="2.170.150.40">
    <property type="entry name" value="Domain of unknown function (DUF427)"/>
    <property type="match status" value="1"/>
</dbReference>
<reference evidence="2 3" key="1">
    <citation type="submission" date="2023-08" db="EMBL/GenBank/DDBJ databases">
        <authorList>
            <person name="Girao M."/>
            <person name="Carvalho M.F."/>
        </authorList>
    </citation>
    <scope>NUCLEOTIDE SEQUENCE [LARGE SCALE GENOMIC DNA]</scope>
    <source>
        <strain evidence="2 3">CT-R113</strain>
    </source>
</reference>
<dbReference type="RefSeq" id="WP_330091006.1">
    <property type="nucleotide sequence ID" value="NZ_JAUZMY010000006.1"/>
</dbReference>
<keyword evidence="3" id="KW-1185">Reference proteome</keyword>
<proteinExistence type="predicted"/>
<dbReference type="InterPro" id="IPR038694">
    <property type="entry name" value="DUF427_sf"/>
</dbReference>
<gene>
    <name evidence="2" type="ORF">Q8791_08235</name>
</gene>
<dbReference type="InterPro" id="IPR007361">
    <property type="entry name" value="DUF427"/>
</dbReference>
<comment type="caution">
    <text evidence="2">The sequence shown here is derived from an EMBL/GenBank/DDBJ whole genome shotgun (WGS) entry which is preliminary data.</text>
</comment>
<dbReference type="EMBL" id="JAUZMY010000006">
    <property type="protein sequence ID" value="MEE2037205.1"/>
    <property type="molecule type" value="Genomic_DNA"/>
</dbReference>
<feature type="domain" description="DUF427" evidence="1">
    <location>
        <begin position="23"/>
        <end position="115"/>
    </location>
</feature>
<evidence type="ECO:0000259" key="1">
    <source>
        <dbReference type="Pfam" id="PF04248"/>
    </source>
</evidence>
<dbReference type="Pfam" id="PF04248">
    <property type="entry name" value="NTP_transf_9"/>
    <property type="match status" value="1"/>
</dbReference>
<accession>A0ABU7K4M4</accession>
<organism evidence="2 3">
    <name type="scientific">Nocardiopsis codii</name>
    <dbReference type="NCBI Taxonomy" id="3065942"/>
    <lineage>
        <taxon>Bacteria</taxon>
        <taxon>Bacillati</taxon>
        <taxon>Actinomycetota</taxon>
        <taxon>Actinomycetes</taxon>
        <taxon>Streptosporangiales</taxon>
        <taxon>Nocardiopsidaceae</taxon>
        <taxon>Nocardiopsis</taxon>
    </lineage>
</organism>
<evidence type="ECO:0000313" key="2">
    <source>
        <dbReference type="EMBL" id="MEE2037205.1"/>
    </source>
</evidence>